<dbReference type="Pfam" id="PF00005">
    <property type="entry name" value="ABC_tran"/>
    <property type="match status" value="1"/>
</dbReference>
<dbReference type="EMBL" id="JACHMB010000001">
    <property type="protein sequence ID" value="MBB5781586.1"/>
    <property type="molecule type" value="Genomic_DNA"/>
</dbReference>
<feature type="transmembrane region" description="Helical" evidence="11">
    <location>
        <begin position="366"/>
        <end position="386"/>
    </location>
</feature>
<keyword evidence="16" id="KW-1185">Reference proteome</keyword>
<dbReference type="InterPro" id="IPR039421">
    <property type="entry name" value="Type_1_exporter"/>
</dbReference>
<evidence type="ECO:0000256" key="2">
    <source>
        <dbReference type="ARBA" id="ARBA00022448"/>
    </source>
</evidence>
<keyword evidence="3" id="KW-1003">Cell membrane</keyword>
<comment type="subcellular location">
    <subcellularLocation>
        <location evidence="1">Cell membrane</location>
        <topology evidence="1">Multi-pass membrane protein</topology>
    </subcellularLocation>
</comment>
<accession>A0A7W9LF62</accession>
<evidence type="ECO:0000256" key="9">
    <source>
        <dbReference type="ARBA" id="ARBA00023136"/>
    </source>
</evidence>
<dbReference type="FunFam" id="3.40.50.300:FF:000299">
    <property type="entry name" value="ABC transporter ATP-binding protein/permease"/>
    <property type="match status" value="1"/>
</dbReference>
<dbReference type="SUPFAM" id="SSF90123">
    <property type="entry name" value="ABC transporter transmembrane region"/>
    <property type="match status" value="1"/>
</dbReference>
<evidence type="ECO:0000256" key="8">
    <source>
        <dbReference type="ARBA" id="ARBA00022989"/>
    </source>
</evidence>
<dbReference type="InterPro" id="IPR017871">
    <property type="entry name" value="ABC_transporter-like_CS"/>
</dbReference>
<feature type="domain" description="ABC transporter" evidence="12">
    <location>
        <begin position="451"/>
        <end position="683"/>
    </location>
</feature>
<sequence>MPLRMQLTQTGCGAACLAMLLSALGRRTSVAEARAHLPDNADGASMRDLIQAGAMFGLRLRPFRVPALTGLPTPFIAHWEGDHYVVVERIRRGWVDVADPARGRRRVPDFGTAVLLAEVPETLTPARRGRAPWLPLVTRALRDRRLLTSVVLASIAVQGLGSVVPLATKLVVDGTATGGALAVVATLAVVAHILLTQVRALLLIRLRTSVAGNMMRALVTHSFALPYLFFQRRTSGDLLSRLGAVAVLRDLVADRSLAFGLDLLTGLGYLAVLAVAAPWLALMTALVAAAQAAVTMMVGRVGLRRTFEALHASSLTQTTLVESISGIEGVKASGEEDAAVQRWSHRYERELTAAAGRDRALAGAQAVTEGLQVALALGVLVIIAFRSTSAELGTMLALGALATSTITPLAGLLGTVQQLHMAYGHLDRIADVLGTPVEPTGGLRPAITGATELRGVTAGYDRRHPILRDVSLWVPAGARVAVVGRSGSGKTTLGRVLLGLLEPAEGGITFDGVPLERIDRSWLRRHLGVVTQQTHLFAGSVADNIRGGSDESRGGDVEWAARMAEIHDEIAAMPLGYATNIGEAGRRLSGGQRQRIALARALHRRPRLLLLDEPTASLDAVTEERIRKNIAGLDCTQIVIAHRLSTIRDADLIVVLDRGRVVEAGTHDALVARAGAYADLIAHQATFVRSD</sequence>
<dbReference type="SUPFAM" id="SSF52540">
    <property type="entry name" value="P-loop containing nucleoside triphosphate hydrolases"/>
    <property type="match status" value="1"/>
</dbReference>
<proteinExistence type="inferred from homology"/>
<organism evidence="15 16">
    <name type="scientific">Nonomuraea jabiensis</name>
    <dbReference type="NCBI Taxonomy" id="882448"/>
    <lineage>
        <taxon>Bacteria</taxon>
        <taxon>Bacillati</taxon>
        <taxon>Actinomycetota</taxon>
        <taxon>Actinomycetes</taxon>
        <taxon>Streptosporangiales</taxon>
        <taxon>Streptosporangiaceae</taxon>
        <taxon>Nonomuraea</taxon>
    </lineage>
</organism>
<evidence type="ECO:0000256" key="11">
    <source>
        <dbReference type="SAM" id="Phobius"/>
    </source>
</evidence>
<dbReference type="Gene3D" id="3.90.70.10">
    <property type="entry name" value="Cysteine proteinases"/>
    <property type="match status" value="1"/>
</dbReference>
<reference evidence="15 16" key="1">
    <citation type="submission" date="2020-08" db="EMBL/GenBank/DDBJ databases">
        <title>Sequencing the genomes of 1000 actinobacteria strains.</title>
        <authorList>
            <person name="Klenk H.-P."/>
        </authorList>
    </citation>
    <scope>NUCLEOTIDE SEQUENCE [LARGE SCALE GENOMIC DNA]</scope>
    <source>
        <strain evidence="15 16">DSM 45507</strain>
    </source>
</reference>
<evidence type="ECO:0000256" key="6">
    <source>
        <dbReference type="ARBA" id="ARBA00022807"/>
    </source>
</evidence>
<dbReference type="PANTHER" id="PTHR24221">
    <property type="entry name" value="ATP-BINDING CASSETTE SUB-FAMILY B"/>
    <property type="match status" value="1"/>
</dbReference>
<dbReference type="InterPro" id="IPR003439">
    <property type="entry name" value="ABC_transporter-like_ATP-bd"/>
</dbReference>
<dbReference type="GO" id="GO:0005524">
    <property type="term" value="F:ATP binding"/>
    <property type="evidence" value="ECO:0007669"/>
    <property type="project" value="UniProtKB-KW"/>
</dbReference>
<keyword evidence="6" id="KW-0378">Hydrolase</keyword>
<comment type="caution">
    <text evidence="15">The sequence shown here is derived from an EMBL/GenBank/DDBJ whole genome shotgun (WGS) entry which is preliminary data.</text>
</comment>
<feature type="transmembrane region" description="Helical" evidence="11">
    <location>
        <begin position="267"/>
        <end position="290"/>
    </location>
</feature>
<comment type="similarity">
    <text evidence="10">Belongs to the ABC transporter superfamily. Lipid exporter (TC 3.A.1.106) family.</text>
</comment>
<feature type="transmembrane region" description="Helical" evidence="11">
    <location>
        <begin position="392"/>
        <end position="413"/>
    </location>
</feature>
<evidence type="ECO:0000259" key="12">
    <source>
        <dbReference type="PROSITE" id="PS50893"/>
    </source>
</evidence>
<dbReference type="InterPro" id="IPR005074">
    <property type="entry name" value="Peptidase_C39"/>
</dbReference>
<dbReference type="SMART" id="SM00382">
    <property type="entry name" value="AAA"/>
    <property type="match status" value="1"/>
</dbReference>
<dbReference type="Pfam" id="PF00664">
    <property type="entry name" value="ABC_membrane"/>
    <property type="match status" value="1"/>
</dbReference>
<evidence type="ECO:0000259" key="14">
    <source>
        <dbReference type="PROSITE" id="PS50990"/>
    </source>
</evidence>
<keyword evidence="6" id="KW-0788">Thiol protease</keyword>
<keyword evidence="5" id="KW-0547">Nucleotide-binding</keyword>
<keyword evidence="4 11" id="KW-0812">Transmembrane</keyword>
<evidence type="ECO:0000256" key="7">
    <source>
        <dbReference type="ARBA" id="ARBA00022840"/>
    </source>
</evidence>
<keyword evidence="9 11" id="KW-0472">Membrane</keyword>
<evidence type="ECO:0000256" key="1">
    <source>
        <dbReference type="ARBA" id="ARBA00004651"/>
    </source>
</evidence>
<feature type="domain" description="ABC transmembrane type-1" evidence="13">
    <location>
        <begin position="150"/>
        <end position="421"/>
    </location>
</feature>
<dbReference type="GO" id="GO:0034040">
    <property type="term" value="F:ATPase-coupled lipid transmembrane transporter activity"/>
    <property type="evidence" value="ECO:0007669"/>
    <property type="project" value="TreeGrafter"/>
</dbReference>
<dbReference type="PROSITE" id="PS00211">
    <property type="entry name" value="ABC_TRANSPORTER_1"/>
    <property type="match status" value="1"/>
</dbReference>
<feature type="transmembrane region" description="Helical" evidence="11">
    <location>
        <begin position="214"/>
        <end position="230"/>
    </location>
</feature>
<evidence type="ECO:0000256" key="4">
    <source>
        <dbReference type="ARBA" id="ARBA00022692"/>
    </source>
</evidence>
<feature type="transmembrane region" description="Helical" evidence="11">
    <location>
        <begin position="179"/>
        <end position="202"/>
    </location>
</feature>
<evidence type="ECO:0000259" key="13">
    <source>
        <dbReference type="PROSITE" id="PS50929"/>
    </source>
</evidence>
<dbReference type="PROSITE" id="PS50893">
    <property type="entry name" value="ABC_TRANSPORTER_2"/>
    <property type="match status" value="1"/>
</dbReference>
<dbReference type="GO" id="GO:0016887">
    <property type="term" value="F:ATP hydrolysis activity"/>
    <property type="evidence" value="ECO:0007669"/>
    <property type="project" value="InterPro"/>
</dbReference>
<protein>
    <submittedName>
        <fullName evidence="15">ABC-type bacteriocin/lantibiotic exporter with double-glycine peptidase domain</fullName>
    </submittedName>
</protein>
<feature type="transmembrane region" description="Helical" evidence="11">
    <location>
        <begin position="146"/>
        <end position="167"/>
    </location>
</feature>
<keyword evidence="7" id="KW-0067">ATP-binding</keyword>
<dbReference type="GO" id="GO:0005886">
    <property type="term" value="C:plasma membrane"/>
    <property type="evidence" value="ECO:0007669"/>
    <property type="project" value="UniProtKB-SubCell"/>
</dbReference>
<dbReference type="Gene3D" id="1.20.1560.10">
    <property type="entry name" value="ABC transporter type 1, transmembrane domain"/>
    <property type="match status" value="1"/>
</dbReference>
<evidence type="ECO:0000313" key="16">
    <source>
        <dbReference type="Proteomes" id="UP000579153"/>
    </source>
</evidence>
<keyword evidence="6" id="KW-0645">Protease</keyword>
<feature type="domain" description="Peptidase C39" evidence="14">
    <location>
        <begin position="6"/>
        <end position="123"/>
    </location>
</feature>
<dbReference type="PANTHER" id="PTHR24221:SF606">
    <property type="entry name" value="COLICIN V SECRETION-PROCESSING ATP-BINDING PROTEIN"/>
    <property type="match status" value="1"/>
</dbReference>
<dbReference type="RefSeq" id="WP_185074860.1">
    <property type="nucleotide sequence ID" value="NZ_JACHMB010000001.1"/>
</dbReference>
<dbReference type="InterPro" id="IPR011527">
    <property type="entry name" value="ABC1_TM_dom"/>
</dbReference>
<dbReference type="GO" id="GO:0006508">
    <property type="term" value="P:proteolysis"/>
    <property type="evidence" value="ECO:0007669"/>
    <property type="project" value="InterPro"/>
</dbReference>
<dbReference type="GO" id="GO:0140359">
    <property type="term" value="F:ABC-type transporter activity"/>
    <property type="evidence" value="ECO:0007669"/>
    <property type="project" value="InterPro"/>
</dbReference>
<name>A0A7W9LF62_9ACTN</name>
<evidence type="ECO:0000256" key="5">
    <source>
        <dbReference type="ARBA" id="ARBA00022741"/>
    </source>
</evidence>
<dbReference type="PROSITE" id="PS50990">
    <property type="entry name" value="PEPTIDASE_C39"/>
    <property type="match status" value="1"/>
</dbReference>
<evidence type="ECO:0000256" key="3">
    <source>
        <dbReference type="ARBA" id="ARBA00022475"/>
    </source>
</evidence>
<dbReference type="InterPro" id="IPR003593">
    <property type="entry name" value="AAA+_ATPase"/>
</dbReference>
<dbReference type="InterPro" id="IPR027417">
    <property type="entry name" value="P-loop_NTPase"/>
</dbReference>
<evidence type="ECO:0000313" key="15">
    <source>
        <dbReference type="EMBL" id="MBB5781586.1"/>
    </source>
</evidence>
<dbReference type="AlphaFoldDB" id="A0A7W9LF62"/>
<evidence type="ECO:0000256" key="10">
    <source>
        <dbReference type="ARBA" id="ARBA00061644"/>
    </source>
</evidence>
<dbReference type="Gene3D" id="3.40.50.300">
    <property type="entry name" value="P-loop containing nucleotide triphosphate hydrolases"/>
    <property type="match status" value="1"/>
</dbReference>
<dbReference type="Proteomes" id="UP000579153">
    <property type="component" value="Unassembled WGS sequence"/>
</dbReference>
<keyword evidence="8 11" id="KW-1133">Transmembrane helix</keyword>
<dbReference type="GO" id="GO:0008234">
    <property type="term" value="F:cysteine-type peptidase activity"/>
    <property type="evidence" value="ECO:0007669"/>
    <property type="project" value="UniProtKB-KW"/>
</dbReference>
<dbReference type="InterPro" id="IPR036640">
    <property type="entry name" value="ABC1_TM_sf"/>
</dbReference>
<dbReference type="Pfam" id="PF03412">
    <property type="entry name" value="Peptidase_C39"/>
    <property type="match status" value="1"/>
</dbReference>
<keyword evidence="2" id="KW-0813">Transport</keyword>
<gene>
    <name evidence="15" type="ORF">HD596_008342</name>
</gene>
<dbReference type="PROSITE" id="PS50929">
    <property type="entry name" value="ABC_TM1F"/>
    <property type="match status" value="1"/>
</dbReference>